<keyword evidence="1" id="KW-0489">Methyltransferase</keyword>
<dbReference type="EMBL" id="JAKHSK010000082">
    <property type="protein sequence ID" value="MCL6220985.1"/>
    <property type="molecule type" value="Genomic_DNA"/>
</dbReference>
<dbReference type="Gene3D" id="3.40.50.150">
    <property type="entry name" value="Vaccinia Virus protein VP39"/>
    <property type="match status" value="1"/>
</dbReference>
<organism evidence="1 2">
    <name type="scientific">Zunongwangia pacifica</name>
    <dbReference type="NCBI Taxonomy" id="2911062"/>
    <lineage>
        <taxon>Bacteria</taxon>
        <taxon>Pseudomonadati</taxon>
        <taxon>Bacteroidota</taxon>
        <taxon>Flavobacteriia</taxon>
        <taxon>Flavobacteriales</taxon>
        <taxon>Flavobacteriaceae</taxon>
        <taxon>Zunongwangia</taxon>
    </lineage>
</organism>
<dbReference type="SUPFAM" id="SSF53335">
    <property type="entry name" value="S-adenosyl-L-methionine-dependent methyltransferases"/>
    <property type="match status" value="1"/>
</dbReference>
<dbReference type="GO" id="GO:0008168">
    <property type="term" value="F:methyltransferase activity"/>
    <property type="evidence" value="ECO:0007669"/>
    <property type="project" value="UniProtKB-KW"/>
</dbReference>
<dbReference type="Pfam" id="PF13578">
    <property type="entry name" value="Methyltransf_24"/>
    <property type="match status" value="1"/>
</dbReference>
<dbReference type="Proteomes" id="UP001139521">
    <property type="component" value="Unassembled WGS sequence"/>
</dbReference>
<evidence type="ECO:0000313" key="2">
    <source>
        <dbReference type="Proteomes" id="UP001139521"/>
    </source>
</evidence>
<gene>
    <name evidence="1" type="ORF">L1967_22070</name>
</gene>
<evidence type="ECO:0000313" key="1">
    <source>
        <dbReference type="EMBL" id="MCL6220985.1"/>
    </source>
</evidence>
<accession>A0A9X2A282</accession>
<reference evidence="1" key="1">
    <citation type="submission" date="2022-01" db="EMBL/GenBank/DDBJ databases">
        <title>Genome sequencing of Zunongwangia sp. M21534 genome.</title>
        <authorList>
            <person name="Chen Y."/>
            <person name="Dong C."/>
            <person name="Shao Z."/>
        </authorList>
    </citation>
    <scope>NUCLEOTIDE SEQUENCE</scope>
    <source>
        <strain evidence="1">MCCC M21534</strain>
    </source>
</reference>
<dbReference type="GO" id="GO:0032259">
    <property type="term" value="P:methylation"/>
    <property type="evidence" value="ECO:0007669"/>
    <property type="project" value="UniProtKB-KW"/>
</dbReference>
<comment type="caution">
    <text evidence="1">The sequence shown here is derived from an EMBL/GenBank/DDBJ whole genome shotgun (WGS) entry which is preliminary data.</text>
</comment>
<proteinExistence type="predicted"/>
<name>A0A9X2A282_9FLAO</name>
<keyword evidence="2" id="KW-1185">Reference proteome</keyword>
<keyword evidence="1" id="KW-0808">Transferase</keyword>
<sequence length="248" mass="29043">MDSFGSEIAKAFNSTKFNKFSDELKPVFSELEEYRKKLLHSDQKIDFTIFEEGDIKLTKEVCKKAASPEKWCRLFFFLTYYSKASGVLEIGTNLGVSGQYYLKALLLNNTINTNFKTLDGVQDLCNISEKRFSEINSERNFKVICGMYSDTLPEIENSDDQYQIIFIDGNHKFKSTIEYYTMLYNNLADRAIIIFDDINWSREMKKAWSHIKKMRFEYSIDLYKLGIIVVNKNNTDAKKLNFKLFLSY</sequence>
<dbReference type="AlphaFoldDB" id="A0A9X2A282"/>
<dbReference type="InterPro" id="IPR029063">
    <property type="entry name" value="SAM-dependent_MTases_sf"/>
</dbReference>
<protein>
    <submittedName>
        <fullName evidence="1">Class I SAM-dependent methyltransferase</fullName>
    </submittedName>
</protein>